<keyword evidence="5" id="KW-0862">Zinc</keyword>
<dbReference type="SUPFAM" id="SSF57667">
    <property type="entry name" value="beta-beta-alpha zinc fingers"/>
    <property type="match status" value="1"/>
</dbReference>
<name>A0ABP1S1A0_9HEXA</name>
<sequence>MVEEVARSSESFHDKCEEEVDSSLSTFTSDSEEEDEKKPLISDPCLLCAQTVDLTGNEDSIAEEIGPEDESGGDAERQQLYTHRELFTCFCKMFGMKPTDKPGKTWDFDRDHVFPFCEMCKLLLSSLVTVYSKLEELESVIKEKMMEGEWKYVEEELYSRIDDRYLNFRKKALNELVEKDSDGTSESNHTPSSGEAIRKTNFVTGVCTRPPEIIPVSNIQPRKRTRGQANSDFTRSIEAVSELNNSDHNPLEDNDDDNCPMTFSDSSFSPSSDSDSDSSDSDTVSQPKYARVVNNIRISKMSKPKVISKSKGDVTGNPSETRVVTSTSAPTKKADKLPLSRKKEKINPVVKKSNVKHEDEGPIVSGPGILRSPPVQLAPFWCRLCRERPSFLFENLFFEHVTSVHKIKIEKYSKMNHQLGTIFGGRRRYHTANGWVTECEVCARPFRSCLSKEFRAHKLSHMNDTERKLKRGIGKFARFCRICANTPEFSSIQLLNEHLVKVHGISTRERYIKMVSFVESRAEDGRKRYHTLAGWVTECDICGRPFLNCKRKEWADHLWSHLNDKEKEEFLLSNKGPRRHSNLLLPTEEQIEKGYVTQCPICGVFVRNGKTFRHHKFSHELKNKPVRKKEAFLCNLCGQSFVTKKYWLRHMEKLHPGGAIKPQHNCCFPSCDKGFDEEESLQEHVGKEHGNSEENGKRRMCGQCGKVLAYCWDMKNHKLVHSTEKQISCEICNKMFKQKRTVQDHMGAVHKMGPAYGTFKCEQPHCEIVFPVRSYLNAHMKRYHQKIKDKASVT</sequence>
<dbReference type="InterPro" id="IPR013087">
    <property type="entry name" value="Znf_C2H2_type"/>
</dbReference>
<evidence type="ECO:0000259" key="9">
    <source>
        <dbReference type="PROSITE" id="PS50157"/>
    </source>
</evidence>
<proteinExistence type="predicted"/>
<keyword evidence="3" id="KW-0677">Repeat</keyword>
<evidence type="ECO:0000313" key="11">
    <source>
        <dbReference type="Proteomes" id="UP001642540"/>
    </source>
</evidence>
<accession>A0ABP1S1A0</accession>
<evidence type="ECO:0000256" key="8">
    <source>
        <dbReference type="SAM" id="MobiDB-lite"/>
    </source>
</evidence>
<feature type="domain" description="C2H2-type" evidence="9">
    <location>
        <begin position="632"/>
        <end position="660"/>
    </location>
</feature>
<feature type="compositionally biased region" description="Polar residues" evidence="8">
    <location>
        <begin position="184"/>
        <end position="193"/>
    </location>
</feature>
<reference evidence="10 11" key="1">
    <citation type="submission" date="2024-08" db="EMBL/GenBank/DDBJ databases">
        <authorList>
            <person name="Cucini C."/>
            <person name="Frati F."/>
        </authorList>
    </citation>
    <scope>NUCLEOTIDE SEQUENCE [LARGE SCALE GENOMIC DNA]</scope>
</reference>
<feature type="compositionally biased region" description="Low complexity" evidence="8">
    <location>
        <begin position="263"/>
        <end position="273"/>
    </location>
</feature>
<feature type="domain" description="C2H2-type" evidence="9">
    <location>
        <begin position="664"/>
        <end position="694"/>
    </location>
</feature>
<gene>
    <name evidence="10" type="ORF">ODALV1_LOCUS28446</name>
</gene>
<dbReference type="PROSITE" id="PS50157">
    <property type="entry name" value="ZINC_FINGER_C2H2_2"/>
    <property type="match status" value="5"/>
</dbReference>
<comment type="subcellular location">
    <subcellularLocation>
        <location evidence="1">Nucleus</location>
    </subcellularLocation>
</comment>
<comment type="caution">
    <text evidence="10">The sequence shown here is derived from an EMBL/GenBank/DDBJ whole genome shotgun (WGS) entry which is preliminary data.</text>
</comment>
<evidence type="ECO:0000256" key="3">
    <source>
        <dbReference type="ARBA" id="ARBA00022737"/>
    </source>
</evidence>
<organism evidence="10 11">
    <name type="scientific">Orchesella dallaii</name>
    <dbReference type="NCBI Taxonomy" id="48710"/>
    <lineage>
        <taxon>Eukaryota</taxon>
        <taxon>Metazoa</taxon>
        <taxon>Ecdysozoa</taxon>
        <taxon>Arthropoda</taxon>
        <taxon>Hexapoda</taxon>
        <taxon>Collembola</taxon>
        <taxon>Entomobryomorpha</taxon>
        <taxon>Entomobryoidea</taxon>
        <taxon>Orchesellidae</taxon>
        <taxon>Orchesellinae</taxon>
        <taxon>Orchesella</taxon>
    </lineage>
</organism>
<feature type="domain" description="C2H2-type" evidence="9">
    <location>
        <begin position="759"/>
        <end position="789"/>
    </location>
</feature>
<evidence type="ECO:0000256" key="6">
    <source>
        <dbReference type="ARBA" id="ARBA00023242"/>
    </source>
</evidence>
<keyword evidence="4 7" id="KW-0863">Zinc-finger</keyword>
<feature type="region of interest" description="Disordered" evidence="8">
    <location>
        <begin position="179"/>
        <end position="201"/>
    </location>
</feature>
<dbReference type="SMART" id="SM00355">
    <property type="entry name" value="ZnF_C2H2"/>
    <property type="match status" value="8"/>
</dbReference>
<feature type="region of interest" description="Disordered" evidence="8">
    <location>
        <begin position="213"/>
        <end position="338"/>
    </location>
</feature>
<dbReference type="EMBL" id="CAXLJM020000141">
    <property type="protein sequence ID" value="CAL8140833.1"/>
    <property type="molecule type" value="Genomic_DNA"/>
</dbReference>
<dbReference type="Pfam" id="PF00096">
    <property type="entry name" value="zf-C2H2"/>
    <property type="match status" value="3"/>
</dbReference>
<dbReference type="Gene3D" id="3.30.160.60">
    <property type="entry name" value="Classic Zinc Finger"/>
    <property type="match status" value="3"/>
</dbReference>
<dbReference type="InterPro" id="IPR036236">
    <property type="entry name" value="Znf_C2H2_sf"/>
</dbReference>
<feature type="domain" description="C2H2-type" evidence="9">
    <location>
        <begin position="699"/>
        <end position="726"/>
    </location>
</feature>
<feature type="compositionally biased region" description="Polar residues" evidence="8">
    <location>
        <begin position="316"/>
        <end position="330"/>
    </location>
</feature>
<evidence type="ECO:0000256" key="2">
    <source>
        <dbReference type="ARBA" id="ARBA00022723"/>
    </source>
</evidence>
<evidence type="ECO:0000256" key="7">
    <source>
        <dbReference type="PROSITE-ProRule" id="PRU00042"/>
    </source>
</evidence>
<keyword evidence="6" id="KW-0539">Nucleus</keyword>
<evidence type="ECO:0000313" key="10">
    <source>
        <dbReference type="EMBL" id="CAL8140833.1"/>
    </source>
</evidence>
<keyword evidence="2" id="KW-0479">Metal-binding</keyword>
<keyword evidence="11" id="KW-1185">Reference proteome</keyword>
<feature type="region of interest" description="Disordered" evidence="8">
    <location>
        <begin position="1"/>
        <end position="42"/>
    </location>
</feature>
<feature type="compositionally biased region" description="Basic and acidic residues" evidence="8">
    <location>
        <begin position="1"/>
        <end position="16"/>
    </location>
</feature>
<dbReference type="Proteomes" id="UP001642540">
    <property type="component" value="Unassembled WGS sequence"/>
</dbReference>
<evidence type="ECO:0000256" key="5">
    <source>
        <dbReference type="ARBA" id="ARBA00022833"/>
    </source>
</evidence>
<evidence type="ECO:0000256" key="1">
    <source>
        <dbReference type="ARBA" id="ARBA00004123"/>
    </source>
</evidence>
<dbReference type="PROSITE" id="PS00028">
    <property type="entry name" value="ZINC_FINGER_C2H2_1"/>
    <property type="match status" value="6"/>
</dbReference>
<dbReference type="PANTHER" id="PTHR24406">
    <property type="entry name" value="TRANSCRIPTIONAL REPRESSOR CTCFL-RELATED"/>
    <property type="match status" value="1"/>
</dbReference>
<feature type="domain" description="C2H2-type" evidence="9">
    <location>
        <begin position="727"/>
        <end position="750"/>
    </location>
</feature>
<dbReference type="InterPro" id="IPR050888">
    <property type="entry name" value="ZnF_C2H2-type_TF"/>
</dbReference>
<evidence type="ECO:0000256" key="4">
    <source>
        <dbReference type="ARBA" id="ARBA00022771"/>
    </source>
</evidence>
<protein>
    <recommendedName>
        <fullName evidence="9">C2H2-type domain-containing protein</fullName>
    </recommendedName>
</protein>